<dbReference type="InterPro" id="IPR046695">
    <property type="entry name" value="DUF6565"/>
</dbReference>
<evidence type="ECO:0000256" key="1">
    <source>
        <dbReference type="SAM" id="Coils"/>
    </source>
</evidence>
<dbReference type="Proteomes" id="UP000199354">
    <property type="component" value="Unassembled WGS sequence"/>
</dbReference>
<dbReference type="EMBL" id="FMVF01000002">
    <property type="protein sequence ID" value="SCX78623.1"/>
    <property type="molecule type" value="Genomic_DNA"/>
</dbReference>
<proteinExistence type="predicted"/>
<dbReference type="RefSeq" id="WP_091139882.1">
    <property type="nucleotide sequence ID" value="NZ_FMVF01000002.1"/>
</dbReference>
<keyword evidence="4" id="KW-1185">Reference proteome</keyword>
<gene>
    <name evidence="3" type="ORF">SAMN02927903_00049</name>
</gene>
<sequence>MKSKFLLLGAAACIMGMTSCKNEAEENAKRTVDTYAAYVDSVSNVAVADAKANWDAINERSEQQLVEAKAALAALKDKTAAEEKVMAAEAKYTEWKSEVEAAVAADSDPKAALRNALFGEGKVGADMKFDWVNKDNIHATYQNFIHTVENNKDKYTREDWDEIKVLYEALDTRKNVVEKEGLSSEDNMKIAGLKVKFAPMLKVNRVGEKTQENADAKK</sequence>
<dbReference type="Pfam" id="PF20203">
    <property type="entry name" value="DUF6565"/>
    <property type="match status" value="1"/>
</dbReference>
<dbReference type="AlphaFoldDB" id="A0A1G5AL49"/>
<name>A0A1G5AL49_9FLAO</name>
<reference evidence="3 4" key="1">
    <citation type="submission" date="2016-10" db="EMBL/GenBank/DDBJ databases">
        <authorList>
            <person name="de Groot N.N."/>
        </authorList>
    </citation>
    <scope>NUCLEOTIDE SEQUENCE [LARGE SCALE GENOMIC DNA]</scope>
    <source>
        <strain evidence="3 4">CGMCC 1.7031</strain>
    </source>
</reference>
<evidence type="ECO:0000259" key="2">
    <source>
        <dbReference type="Pfam" id="PF20203"/>
    </source>
</evidence>
<dbReference type="PROSITE" id="PS51257">
    <property type="entry name" value="PROKAR_LIPOPROTEIN"/>
    <property type="match status" value="1"/>
</dbReference>
<dbReference type="STRING" id="490189.SAMN02927903_00049"/>
<feature type="domain" description="DUF6565" evidence="2">
    <location>
        <begin position="148"/>
        <end position="200"/>
    </location>
</feature>
<dbReference type="OrthoDB" id="1346349at2"/>
<organism evidence="3 4">
    <name type="scientific">Flavobacterium caeni</name>
    <dbReference type="NCBI Taxonomy" id="490189"/>
    <lineage>
        <taxon>Bacteria</taxon>
        <taxon>Pseudomonadati</taxon>
        <taxon>Bacteroidota</taxon>
        <taxon>Flavobacteriia</taxon>
        <taxon>Flavobacteriales</taxon>
        <taxon>Flavobacteriaceae</taxon>
        <taxon>Flavobacterium</taxon>
    </lineage>
</organism>
<evidence type="ECO:0000313" key="3">
    <source>
        <dbReference type="EMBL" id="SCX78623.1"/>
    </source>
</evidence>
<keyword evidence="1" id="KW-0175">Coiled coil</keyword>
<accession>A0A1G5AL49</accession>
<evidence type="ECO:0000313" key="4">
    <source>
        <dbReference type="Proteomes" id="UP000199354"/>
    </source>
</evidence>
<protein>
    <recommendedName>
        <fullName evidence="2">DUF6565 domain-containing protein</fullName>
    </recommendedName>
</protein>
<feature type="coiled-coil region" evidence="1">
    <location>
        <begin position="58"/>
        <end position="98"/>
    </location>
</feature>